<sequence>MDYSLLIMEAAMVVKMAVKTAVEMAPGAIPRPQGAEQSSVPRIEFRDGGALESFWSFVNWVEQAGEIDNLTVTLGQSTLIVLCRFHVGAGFTGVAPHYTPPPTTFTCFLAPTGSINLGFFLKTCLCASYLPLGVPNGRVLYRHKEVVDYMPAHCSKEWEQYCPRYPKDKSTVTCYECGIVGHYSNECPKKLAKTAPNTVAPAQQQCHVSTGRKFAPGNPNNRSGRLFHMNAEEA</sequence>
<evidence type="ECO:0000256" key="2">
    <source>
        <dbReference type="SAM" id="MobiDB-lite"/>
    </source>
</evidence>
<feature type="domain" description="CCHC-type" evidence="3">
    <location>
        <begin position="174"/>
        <end position="189"/>
    </location>
</feature>
<keyword evidence="5" id="KW-1185">Reference proteome</keyword>
<protein>
    <recommendedName>
        <fullName evidence="3">CCHC-type domain-containing protein</fullName>
    </recommendedName>
</protein>
<name>A0AAD8WJ20_LOLMU</name>
<dbReference type="PROSITE" id="PS50158">
    <property type="entry name" value="ZF_CCHC"/>
    <property type="match status" value="1"/>
</dbReference>
<dbReference type="Gene3D" id="4.10.60.10">
    <property type="entry name" value="Zinc finger, CCHC-type"/>
    <property type="match status" value="1"/>
</dbReference>
<evidence type="ECO:0000313" key="5">
    <source>
        <dbReference type="Proteomes" id="UP001231189"/>
    </source>
</evidence>
<gene>
    <name evidence="4" type="ORF">QYE76_051935</name>
</gene>
<evidence type="ECO:0000259" key="3">
    <source>
        <dbReference type="PROSITE" id="PS50158"/>
    </source>
</evidence>
<dbReference type="Proteomes" id="UP001231189">
    <property type="component" value="Unassembled WGS sequence"/>
</dbReference>
<dbReference type="EMBL" id="JAUUTY010000003">
    <property type="protein sequence ID" value="KAK1663776.1"/>
    <property type="molecule type" value="Genomic_DNA"/>
</dbReference>
<proteinExistence type="predicted"/>
<dbReference type="GO" id="GO:0008270">
    <property type="term" value="F:zinc ion binding"/>
    <property type="evidence" value="ECO:0007669"/>
    <property type="project" value="UniProtKB-KW"/>
</dbReference>
<keyword evidence="1" id="KW-0862">Zinc</keyword>
<dbReference type="InterPro" id="IPR001878">
    <property type="entry name" value="Znf_CCHC"/>
</dbReference>
<comment type="caution">
    <text evidence="4">The sequence shown here is derived from an EMBL/GenBank/DDBJ whole genome shotgun (WGS) entry which is preliminary data.</text>
</comment>
<dbReference type="SUPFAM" id="SSF57756">
    <property type="entry name" value="Retrovirus zinc finger-like domains"/>
    <property type="match status" value="1"/>
</dbReference>
<accession>A0AAD8WJ20</accession>
<reference evidence="4" key="1">
    <citation type="submission" date="2023-07" db="EMBL/GenBank/DDBJ databases">
        <title>A chromosome-level genome assembly of Lolium multiflorum.</title>
        <authorList>
            <person name="Chen Y."/>
            <person name="Copetti D."/>
            <person name="Kolliker R."/>
            <person name="Studer B."/>
        </authorList>
    </citation>
    <scope>NUCLEOTIDE SEQUENCE</scope>
    <source>
        <strain evidence="4">02402/16</strain>
        <tissue evidence="4">Leaf</tissue>
    </source>
</reference>
<keyword evidence="1" id="KW-0479">Metal-binding</keyword>
<dbReference type="SMART" id="SM00343">
    <property type="entry name" value="ZnF_C2HC"/>
    <property type="match status" value="1"/>
</dbReference>
<dbReference type="GO" id="GO:0003676">
    <property type="term" value="F:nucleic acid binding"/>
    <property type="evidence" value="ECO:0007669"/>
    <property type="project" value="InterPro"/>
</dbReference>
<keyword evidence="1" id="KW-0863">Zinc-finger</keyword>
<evidence type="ECO:0000313" key="4">
    <source>
        <dbReference type="EMBL" id="KAK1663776.1"/>
    </source>
</evidence>
<organism evidence="4 5">
    <name type="scientific">Lolium multiflorum</name>
    <name type="common">Italian ryegrass</name>
    <name type="synonym">Lolium perenne subsp. multiflorum</name>
    <dbReference type="NCBI Taxonomy" id="4521"/>
    <lineage>
        <taxon>Eukaryota</taxon>
        <taxon>Viridiplantae</taxon>
        <taxon>Streptophyta</taxon>
        <taxon>Embryophyta</taxon>
        <taxon>Tracheophyta</taxon>
        <taxon>Spermatophyta</taxon>
        <taxon>Magnoliopsida</taxon>
        <taxon>Liliopsida</taxon>
        <taxon>Poales</taxon>
        <taxon>Poaceae</taxon>
        <taxon>BOP clade</taxon>
        <taxon>Pooideae</taxon>
        <taxon>Poodae</taxon>
        <taxon>Poeae</taxon>
        <taxon>Poeae Chloroplast Group 2 (Poeae type)</taxon>
        <taxon>Loliodinae</taxon>
        <taxon>Loliinae</taxon>
        <taxon>Lolium</taxon>
    </lineage>
</organism>
<evidence type="ECO:0000256" key="1">
    <source>
        <dbReference type="PROSITE-ProRule" id="PRU00047"/>
    </source>
</evidence>
<dbReference type="AlphaFoldDB" id="A0AAD8WJ20"/>
<dbReference type="InterPro" id="IPR036875">
    <property type="entry name" value="Znf_CCHC_sf"/>
</dbReference>
<dbReference type="Pfam" id="PF00098">
    <property type="entry name" value="zf-CCHC"/>
    <property type="match status" value="1"/>
</dbReference>
<feature type="region of interest" description="Disordered" evidence="2">
    <location>
        <begin position="211"/>
        <end position="234"/>
    </location>
</feature>